<gene>
    <name evidence="4" type="ORF">PJIAN_4434</name>
</gene>
<keyword evidence="5" id="KW-1185">Reference proteome</keyword>
<dbReference type="Proteomes" id="UP000076586">
    <property type="component" value="Unassembled WGS sequence"/>
</dbReference>
<reference evidence="5" key="2">
    <citation type="journal article" date="2017" name="Genome Announc.">
        <title>Draft genome sequence of Paludibacter jiangxiensis NM7(T), a propionate-producing fermentative bacterium.</title>
        <authorList>
            <person name="Qiu Y.-L."/>
            <person name="Tourlousse D.M."/>
            <person name="Matsuura N."/>
            <person name="Ohashi A."/>
            <person name="Sekiguchi Y."/>
        </authorList>
    </citation>
    <scope>NUCLEOTIDE SEQUENCE [LARGE SCALE GENOMIC DNA]</scope>
    <source>
        <strain evidence="5">NM7</strain>
    </source>
</reference>
<comment type="caution">
    <text evidence="4">The sequence shown here is derived from an EMBL/GenBank/DDBJ whole genome shotgun (WGS) entry which is preliminary data.</text>
</comment>
<evidence type="ECO:0000313" key="4">
    <source>
        <dbReference type="EMBL" id="GAT63892.1"/>
    </source>
</evidence>
<feature type="domain" description="Solute-binding protein family 3/N-terminal" evidence="3">
    <location>
        <begin position="42"/>
        <end position="270"/>
    </location>
</feature>
<dbReference type="RefSeq" id="WP_172795613.1">
    <property type="nucleotide sequence ID" value="NZ_BDCR01000004.1"/>
</dbReference>
<dbReference type="CDD" id="cd01009">
    <property type="entry name" value="PBP2_YfhD_N"/>
    <property type="match status" value="1"/>
</dbReference>
<name>A0A161LX07_9BACT</name>
<sequence length="270" mass="30847">MQKRTKIIGVILFILLFINVILLWALLPSGPRDIEKIQKSGEIRIAVRMNQIDCMMRGDTMAGFQYELAKMFVDSCLKVKIKWVRVPDVAEAILLMEKGKVDLIAQNIPRTTDVLQHISISTPILLSKSVLVQRKSSGDEDTIYVKNQLDLGKKQLCIVRGSSYAQRIQHLAEEISDTIYVSELKVHDAEELILLIAKGSIRYGVCDEKIANYFVKRFPGIDTNVEIGFPQLQGWGLNKRTPELTKSANRWLEHFTKSDKFNVLYAKYYN</sequence>
<feature type="transmembrane region" description="Helical" evidence="2">
    <location>
        <begin position="7"/>
        <end position="27"/>
    </location>
</feature>
<keyword evidence="2" id="KW-1133">Transmembrane helix</keyword>
<dbReference type="AlphaFoldDB" id="A0A161LX07"/>
<dbReference type="InterPro" id="IPR001638">
    <property type="entry name" value="Solute-binding_3/MltF_N"/>
</dbReference>
<keyword evidence="1" id="KW-0732">Signal</keyword>
<protein>
    <submittedName>
        <fullName evidence="4">ABC-type amino acid transport substrate-binding protein</fullName>
    </submittedName>
</protein>
<reference evidence="5" key="1">
    <citation type="submission" date="2016-04" db="EMBL/GenBank/DDBJ databases">
        <title>Draft genome sequence of Paludibacter jiangxiensis strain NM7.</title>
        <authorList>
            <person name="Qiu Y."/>
            <person name="Matsuura N."/>
            <person name="Ohashi A."/>
            <person name="Tourlousse M.D."/>
            <person name="Sekiguchi Y."/>
        </authorList>
    </citation>
    <scope>NUCLEOTIDE SEQUENCE [LARGE SCALE GENOMIC DNA]</scope>
    <source>
        <strain evidence="5">NM7</strain>
    </source>
</reference>
<dbReference type="Pfam" id="PF00497">
    <property type="entry name" value="SBP_bac_3"/>
    <property type="match status" value="1"/>
</dbReference>
<dbReference type="PANTHER" id="PTHR35936:SF19">
    <property type="entry name" value="AMINO-ACID-BINDING PROTEIN YXEM-RELATED"/>
    <property type="match status" value="1"/>
</dbReference>
<keyword evidence="2" id="KW-0472">Membrane</keyword>
<dbReference type="EMBL" id="BDCR01000004">
    <property type="protein sequence ID" value="GAT63892.1"/>
    <property type="molecule type" value="Genomic_DNA"/>
</dbReference>
<dbReference type="Gene3D" id="3.40.190.10">
    <property type="entry name" value="Periplasmic binding protein-like II"/>
    <property type="match status" value="2"/>
</dbReference>
<dbReference type="SUPFAM" id="SSF53850">
    <property type="entry name" value="Periplasmic binding protein-like II"/>
    <property type="match status" value="1"/>
</dbReference>
<organism evidence="4 5">
    <name type="scientific">Paludibacter jiangxiensis</name>
    <dbReference type="NCBI Taxonomy" id="681398"/>
    <lineage>
        <taxon>Bacteria</taxon>
        <taxon>Pseudomonadati</taxon>
        <taxon>Bacteroidota</taxon>
        <taxon>Bacteroidia</taxon>
        <taxon>Bacteroidales</taxon>
        <taxon>Paludibacteraceae</taxon>
        <taxon>Paludibacter</taxon>
    </lineage>
</organism>
<proteinExistence type="predicted"/>
<evidence type="ECO:0000259" key="3">
    <source>
        <dbReference type="SMART" id="SM00062"/>
    </source>
</evidence>
<dbReference type="SMART" id="SM00062">
    <property type="entry name" value="PBPb"/>
    <property type="match status" value="1"/>
</dbReference>
<dbReference type="STRING" id="681398.PJIAN_4434"/>
<dbReference type="PANTHER" id="PTHR35936">
    <property type="entry name" value="MEMBRANE-BOUND LYTIC MUREIN TRANSGLYCOSYLASE F"/>
    <property type="match status" value="1"/>
</dbReference>
<evidence type="ECO:0000313" key="5">
    <source>
        <dbReference type="Proteomes" id="UP000076586"/>
    </source>
</evidence>
<evidence type="ECO:0000256" key="2">
    <source>
        <dbReference type="SAM" id="Phobius"/>
    </source>
</evidence>
<accession>A0A161LX07</accession>
<keyword evidence="2" id="KW-0812">Transmembrane</keyword>
<evidence type="ECO:0000256" key="1">
    <source>
        <dbReference type="ARBA" id="ARBA00022729"/>
    </source>
</evidence>